<dbReference type="RefSeq" id="WP_219000657.1">
    <property type="nucleotide sequence ID" value="NZ_CP079194.1"/>
</dbReference>
<dbReference type="Proteomes" id="UP000825009">
    <property type="component" value="Chromosome"/>
</dbReference>
<gene>
    <name evidence="1" type="ORF">KYE46_10935</name>
</gene>
<accession>A0A8F6TVI6</accession>
<dbReference type="KEGG" id="gce:KYE46_10935"/>
<dbReference type="Pfam" id="PF07310">
    <property type="entry name" value="PAS_5"/>
    <property type="match status" value="1"/>
</dbReference>
<sequence>MSHLSDTSHGLPDLDGRITSVLRYWDELRGDRVAPGRVEISPAALTRHLSRISVLERPRAGTVRMRLAGATLSTRAGMELRGMPFRALFELDDRNRAMDAAENAIATPVVSILALARVERKGPVPEALMAILPLADTRGALTRGLAIYSERAAATPFVTDLRGRFAVTGSWSLDIPEVGPIIGPMGNTARGQLTATRVVRSGGAPQAVATQPEGDAVTRKRPVFQVIDGGLS</sequence>
<reference evidence="1 2" key="1">
    <citation type="submission" date="2021-07" db="EMBL/GenBank/DDBJ databases">
        <title>A novel Jannaschia species isolated from marine dinoflagellate Ceratoperidinium margalefii.</title>
        <authorList>
            <person name="Jiang Y."/>
            <person name="Li Z."/>
        </authorList>
    </citation>
    <scope>NUCLEOTIDE SEQUENCE [LARGE SCALE GENOMIC DNA]</scope>
    <source>
        <strain evidence="1 2">J12C1-MA-4</strain>
    </source>
</reference>
<protein>
    <submittedName>
        <fullName evidence="1">PAS domain-containing protein</fullName>
    </submittedName>
</protein>
<dbReference type="EMBL" id="CP079194">
    <property type="protein sequence ID" value="QXT38461.1"/>
    <property type="molecule type" value="Genomic_DNA"/>
</dbReference>
<evidence type="ECO:0000313" key="2">
    <source>
        <dbReference type="Proteomes" id="UP000825009"/>
    </source>
</evidence>
<name>A0A8F6TVI6_9RHOB</name>
<dbReference type="AlphaFoldDB" id="A0A8F6TVI6"/>
<evidence type="ECO:0000313" key="1">
    <source>
        <dbReference type="EMBL" id="QXT38461.1"/>
    </source>
</evidence>
<organism evidence="1 2">
    <name type="scientific">Gymnodinialimonas ceratoperidinii</name>
    <dbReference type="NCBI Taxonomy" id="2856823"/>
    <lineage>
        <taxon>Bacteria</taxon>
        <taxon>Pseudomonadati</taxon>
        <taxon>Pseudomonadota</taxon>
        <taxon>Alphaproteobacteria</taxon>
        <taxon>Rhodobacterales</taxon>
        <taxon>Paracoccaceae</taxon>
        <taxon>Gymnodinialimonas</taxon>
    </lineage>
</organism>
<dbReference type="InterPro" id="IPR009922">
    <property type="entry name" value="DUF1457"/>
</dbReference>
<keyword evidence="2" id="KW-1185">Reference proteome</keyword>
<proteinExistence type="predicted"/>